<reference evidence="1 2" key="1">
    <citation type="journal article" date="2021" name="Elife">
        <title>Chloroplast acquisition without the gene transfer in kleptoplastic sea slugs, Plakobranchus ocellatus.</title>
        <authorList>
            <person name="Maeda T."/>
            <person name="Takahashi S."/>
            <person name="Yoshida T."/>
            <person name="Shimamura S."/>
            <person name="Takaki Y."/>
            <person name="Nagai Y."/>
            <person name="Toyoda A."/>
            <person name="Suzuki Y."/>
            <person name="Arimoto A."/>
            <person name="Ishii H."/>
            <person name="Satoh N."/>
            <person name="Nishiyama T."/>
            <person name="Hasebe M."/>
            <person name="Maruyama T."/>
            <person name="Minagawa J."/>
            <person name="Obokata J."/>
            <person name="Shigenobu S."/>
        </authorList>
    </citation>
    <scope>NUCLEOTIDE SEQUENCE [LARGE SCALE GENOMIC DNA]</scope>
</reference>
<dbReference type="EMBL" id="BLXT01005734">
    <property type="protein sequence ID" value="GFO25183.1"/>
    <property type="molecule type" value="Genomic_DNA"/>
</dbReference>
<comment type="caution">
    <text evidence="1">The sequence shown here is derived from an EMBL/GenBank/DDBJ whole genome shotgun (WGS) entry which is preliminary data.</text>
</comment>
<protein>
    <submittedName>
        <fullName evidence="1">Uncharacterized protein</fullName>
    </submittedName>
</protein>
<evidence type="ECO:0000313" key="2">
    <source>
        <dbReference type="Proteomes" id="UP000735302"/>
    </source>
</evidence>
<evidence type="ECO:0000313" key="1">
    <source>
        <dbReference type="EMBL" id="GFO25183.1"/>
    </source>
</evidence>
<dbReference type="AlphaFoldDB" id="A0AAV4C2G6"/>
<dbReference type="Proteomes" id="UP000735302">
    <property type="component" value="Unassembled WGS sequence"/>
</dbReference>
<gene>
    <name evidence="1" type="ORF">PoB_005168800</name>
</gene>
<name>A0AAV4C2G6_9GAST</name>
<sequence length="78" mass="8785">MTLVPSMTPKPREILNLQVTMAKRKAWKVECRAYAPHTYHELVSAKAAQVPGPGMLLQGALVQSTFLQYAFPLRLDFQ</sequence>
<organism evidence="1 2">
    <name type="scientific">Plakobranchus ocellatus</name>
    <dbReference type="NCBI Taxonomy" id="259542"/>
    <lineage>
        <taxon>Eukaryota</taxon>
        <taxon>Metazoa</taxon>
        <taxon>Spiralia</taxon>
        <taxon>Lophotrochozoa</taxon>
        <taxon>Mollusca</taxon>
        <taxon>Gastropoda</taxon>
        <taxon>Heterobranchia</taxon>
        <taxon>Euthyneura</taxon>
        <taxon>Panpulmonata</taxon>
        <taxon>Sacoglossa</taxon>
        <taxon>Placobranchoidea</taxon>
        <taxon>Plakobranchidae</taxon>
        <taxon>Plakobranchus</taxon>
    </lineage>
</organism>
<keyword evidence="2" id="KW-1185">Reference proteome</keyword>
<proteinExistence type="predicted"/>
<accession>A0AAV4C2G6</accession>